<reference evidence="15" key="1">
    <citation type="submission" date="2016-10" db="EMBL/GenBank/DDBJ databases">
        <authorList>
            <person name="Varghese N."/>
            <person name="Submissions S."/>
        </authorList>
    </citation>
    <scope>NUCLEOTIDE SEQUENCE [LARGE SCALE GENOMIC DNA]</scope>
    <source>
        <strain evidence="15">DSM 26348</strain>
    </source>
</reference>
<accession>A0A1I3B0X8</accession>
<keyword evidence="7 12" id="KW-0573">Peptidoglycan synthesis</keyword>
<dbReference type="CDD" id="cd01555">
    <property type="entry name" value="UdpNAET"/>
    <property type="match status" value="1"/>
</dbReference>
<proteinExistence type="inferred from homology"/>
<evidence type="ECO:0000256" key="1">
    <source>
        <dbReference type="ARBA" id="ARBA00004496"/>
    </source>
</evidence>
<feature type="domain" description="Enolpyruvate transferase" evidence="13">
    <location>
        <begin position="6"/>
        <end position="410"/>
    </location>
</feature>
<evidence type="ECO:0000313" key="14">
    <source>
        <dbReference type="EMBL" id="SFH55978.1"/>
    </source>
</evidence>
<sequence length="445" mass="46881">MDMFVVQGGRPLAGTVRVSGSKNATLPIMAAALAADGETTLENVPDLVDVRTLSKLLQSLGVAVQHDPSGRMTLRPEDDGSSTADYHLVRQMRASVCVLGPLLARRGHACVSLPGGCNIGHRPIDLHLKGLAALGAEIEVRGGYVHAVAKRLRGAQIYLGGVNGSTVTGTCNVMSAAALAEGTTVITAAACEPEVVALARFLNAMGARITGEGTPRIEIEGVQRITGTKFQIIPDRVEAATLLIAAAITGGSLTLEQVWPDHLTAVIEVLKEMGCSIDSAAKETLTLKVERPLRPVDLTALPYPGVPTDVQAQLMALACTLPGASVIRDMVFPDRFMHVSELCRMGAQIRQQGSMAIVNGVPQLTGAHVMASDLRASAALVLAGLAADGETTIRRIYHLDRGYEQLEAKLEALGADVTRVNERAAGLQLRHVDDSEVAEPKKKSA</sequence>
<dbReference type="EC" id="2.5.1.7" evidence="12"/>
<keyword evidence="3 12" id="KW-0963">Cytoplasm</keyword>
<dbReference type="GO" id="GO:0005737">
    <property type="term" value="C:cytoplasm"/>
    <property type="evidence" value="ECO:0007669"/>
    <property type="project" value="UniProtKB-SubCell"/>
</dbReference>
<feature type="binding site" evidence="12">
    <location>
        <position position="331"/>
    </location>
    <ligand>
        <name>UDP-N-acetyl-alpha-D-glucosamine</name>
        <dbReference type="ChEBI" id="CHEBI:57705"/>
    </ligand>
</feature>
<dbReference type="InterPro" id="IPR050068">
    <property type="entry name" value="MurA_subfamily"/>
</dbReference>
<evidence type="ECO:0000256" key="5">
    <source>
        <dbReference type="ARBA" id="ARBA00022679"/>
    </source>
</evidence>
<feature type="active site" description="Proton donor" evidence="12">
    <location>
        <position position="117"/>
    </location>
</feature>
<organism evidence="14 15">
    <name type="scientific">Planctomicrobium piriforme</name>
    <dbReference type="NCBI Taxonomy" id="1576369"/>
    <lineage>
        <taxon>Bacteria</taxon>
        <taxon>Pseudomonadati</taxon>
        <taxon>Planctomycetota</taxon>
        <taxon>Planctomycetia</taxon>
        <taxon>Planctomycetales</taxon>
        <taxon>Planctomycetaceae</taxon>
        <taxon>Planctomicrobium</taxon>
    </lineage>
</organism>
<dbReference type="InterPro" id="IPR005750">
    <property type="entry name" value="UDP_GlcNAc_COvinyl_MurA"/>
</dbReference>
<feature type="modified residue" description="2-(S-cysteinyl)pyruvic acid O-phosphothioketal" evidence="12">
    <location>
        <position position="117"/>
    </location>
</feature>
<keyword evidence="8 12" id="KW-0131">Cell cycle</keyword>
<dbReference type="RefSeq" id="WP_092047025.1">
    <property type="nucleotide sequence ID" value="NZ_FOQD01000001.1"/>
</dbReference>
<dbReference type="PANTHER" id="PTHR43783">
    <property type="entry name" value="UDP-N-ACETYLGLUCOSAMINE 1-CARBOXYVINYLTRANSFERASE"/>
    <property type="match status" value="1"/>
</dbReference>
<comment type="pathway">
    <text evidence="2 12">Cell wall biogenesis; peptidoglycan biosynthesis.</text>
</comment>
<evidence type="ECO:0000256" key="2">
    <source>
        <dbReference type="ARBA" id="ARBA00004752"/>
    </source>
</evidence>
<evidence type="ECO:0000256" key="7">
    <source>
        <dbReference type="ARBA" id="ARBA00022984"/>
    </source>
</evidence>
<dbReference type="AlphaFoldDB" id="A0A1I3B0X8"/>
<comment type="caution">
    <text evidence="12">Lacks conserved residue(s) required for the propagation of feature annotation.</text>
</comment>
<dbReference type="UniPathway" id="UPA00219"/>
<protein>
    <recommendedName>
        <fullName evidence="12">UDP-N-acetylglucosamine 1-carboxyvinyltransferase</fullName>
        <ecNumber evidence="12">2.5.1.7</ecNumber>
    </recommendedName>
    <alternativeName>
        <fullName evidence="12">Enoylpyruvate transferase</fullName>
    </alternativeName>
    <alternativeName>
        <fullName evidence="12">UDP-N-acetylglucosamine enolpyruvyl transferase</fullName>
        <shortName evidence="12">EPT</shortName>
    </alternativeName>
</protein>
<dbReference type="GO" id="GO:0008360">
    <property type="term" value="P:regulation of cell shape"/>
    <property type="evidence" value="ECO:0007669"/>
    <property type="project" value="UniProtKB-KW"/>
</dbReference>
<dbReference type="STRING" id="1576369.SAMN05421753_101166"/>
<dbReference type="NCBIfam" id="NF006873">
    <property type="entry name" value="PRK09369.1"/>
    <property type="match status" value="1"/>
</dbReference>
<keyword evidence="12" id="KW-0670">Pyruvate</keyword>
<keyword evidence="6 12" id="KW-0133">Cell shape</keyword>
<dbReference type="Gene3D" id="3.65.10.10">
    <property type="entry name" value="Enolpyruvate transferase domain"/>
    <property type="match status" value="2"/>
</dbReference>
<keyword evidence="15" id="KW-1185">Reference proteome</keyword>
<dbReference type="GO" id="GO:0019277">
    <property type="term" value="P:UDP-N-acetylgalactosamine biosynthetic process"/>
    <property type="evidence" value="ECO:0007669"/>
    <property type="project" value="InterPro"/>
</dbReference>
<keyword evidence="9 12" id="KW-0961">Cell wall biogenesis/degradation</keyword>
<evidence type="ECO:0000256" key="3">
    <source>
        <dbReference type="ARBA" id="ARBA00022490"/>
    </source>
</evidence>
<comment type="function">
    <text evidence="12">Cell wall formation. Adds enolpyruvyl to UDP-N-acetylglucosamine.</text>
</comment>
<dbReference type="NCBIfam" id="TIGR01072">
    <property type="entry name" value="murA"/>
    <property type="match status" value="1"/>
</dbReference>
<comment type="similarity">
    <text evidence="10 12">Belongs to the EPSP synthase family. MurA subfamily.</text>
</comment>
<name>A0A1I3B0X8_9PLAN</name>
<evidence type="ECO:0000256" key="12">
    <source>
        <dbReference type="HAMAP-Rule" id="MF_00111"/>
    </source>
</evidence>
<evidence type="ECO:0000256" key="6">
    <source>
        <dbReference type="ARBA" id="ARBA00022960"/>
    </source>
</evidence>
<feature type="binding site" evidence="12">
    <location>
        <position position="93"/>
    </location>
    <ligand>
        <name>UDP-N-acetyl-alpha-D-glucosamine</name>
        <dbReference type="ChEBI" id="CHEBI:57705"/>
    </ligand>
</feature>
<dbReference type="InterPro" id="IPR001986">
    <property type="entry name" value="Enolpyruvate_Tfrase_dom"/>
</dbReference>
<dbReference type="Proteomes" id="UP000199518">
    <property type="component" value="Unassembled WGS sequence"/>
</dbReference>
<dbReference type="FunFam" id="3.65.10.10:FF:000001">
    <property type="entry name" value="UDP-N-acetylglucosamine 1-carboxyvinyltransferase"/>
    <property type="match status" value="1"/>
</dbReference>
<feature type="binding site" evidence="12">
    <location>
        <begin position="122"/>
        <end position="126"/>
    </location>
    <ligand>
        <name>UDP-N-acetyl-alpha-D-glucosamine</name>
        <dbReference type="ChEBI" id="CHEBI:57705"/>
    </ligand>
</feature>
<keyword evidence="4 12" id="KW-0132">Cell division</keyword>
<dbReference type="HAMAP" id="MF_00111">
    <property type="entry name" value="MurA"/>
    <property type="match status" value="1"/>
</dbReference>
<dbReference type="OrthoDB" id="9803760at2"/>
<dbReference type="InterPro" id="IPR013792">
    <property type="entry name" value="RNA3'P_cycl/enolpyr_Trfase_a/b"/>
</dbReference>
<evidence type="ECO:0000256" key="10">
    <source>
        <dbReference type="ARBA" id="ARBA00038367"/>
    </source>
</evidence>
<feature type="binding site" evidence="12">
    <location>
        <begin position="22"/>
        <end position="23"/>
    </location>
    <ligand>
        <name>phosphoenolpyruvate</name>
        <dbReference type="ChEBI" id="CHEBI:58702"/>
    </ligand>
</feature>
<evidence type="ECO:0000256" key="11">
    <source>
        <dbReference type="ARBA" id="ARBA00047527"/>
    </source>
</evidence>
<dbReference type="SUPFAM" id="SSF55205">
    <property type="entry name" value="EPT/RTPC-like"/>
    <property type="match status" value="1"/>
</dbReference>
<evidence type="ECO:0000259" key="13">
    <source>
        <dbReference type="Pfam" id="PF00275"/>
    </source>
</evidence>
<dbReference type="GO" id="GO:0051301">
    <property type="term" value="P:cell division"/>
    <property type="evidence" value="ECO:0007669"/>
    <property type="project" value="UniProtKB-KW"/>
</dbReference>
<dbReference type="PANTHER" id="PTHR43783:SF1">
    <property type="entry name" value="UDP-N-ACETYLGLUCOSAMINE 1-CARBOXYVINYLTRANSFERASE"/>
    <property type="match status" value="1"/>
</dbReference>
<comment type="catalytic activity">
    <reaction evidence="11 12">
        <text>phosphoenolpyruvate + UDP-N-acetyl-alpha-D-glucosamine = UDP-N-acetyl-3-O-(1-carboxyvinyl)-alpha-D-glucosamine + phosphate</text>
        <dbReference type="Rhea" id="RHEA:18681"/>
        <dbReference type="ChEBI" id="CHEBI:43474"/>
        <dbReference type="ChEBI" id="CHEBI:57705"/>
        <dbReference type="ChEBI" id="CHEBI:58702"/>
        <dbReference type="ChEBI" id="CHEBI:68483"/>
        <dbReference type="EC" id="2.5.1.7"/>
    </reaction>
</comment>
<dbReference type="InterPro" id="IPR036968">
    <property type="entry name" value="Enolpyruvate_Tfrase_sf"/>
</dbReference>
<feature type="binding site" evidence="12">
    <location>
        <position position="309"/>
    </location>
    <ligand>
        <name>UDP-N-acetyl-alpha-D-glucosamine</name>
        <dbReference type="ChEBI" id="CHEBI:57705"/>
    </ligand>
</feature>
<gene>
    <name evidence="12" type="primary">murA</name>
    <name evidence="14" type="ORF">SAMN05421753_101166</name>
</gene>
<dbReference type="Pfam" id="PF00275">
    <property type="entry name" value="EPSP_synthase"/>
    <property type="match status" value="1"/>
</dbReference>
<dbReference type="EMBL" id="FOQD01000001">
    <property type="protein sequence ID" value="SFH55978.1"/>
    <property type="molecule type" value="Genomic_DNA"/>
</dbReference>
<comment type="subcellular location">
    <subcellularLocation>
        <location evidence="1 12">Cytoplasm</location>
    </subcellularLocation>
</comment>
<evidence type="ECO:0000256" key="8">
    <source>
        <dbReference type="ARBA" id="ARBA00023306"/>
    </source>
</evidence>
<evidence type="ECO:0000256" key="4">
    <source>
        <dbReference type="ARBA" id="ARBA00022618"/>
    </source>
</evidence>
<evidence type="ECO:0000256" key="9">
    <source>
        <dbReference type="ARBA" id="ARBA00023316"/>
    </source>
</evidence>
<dbReference type="GO" id="GO:0071555">
    <property type="term" value="P:cell wall organization"/>
    <property type="evidence" value="ECO:0007669"/>
    <property type="project" value="UniProtKB-KW"/>
</dbReference>
<dbReference type="GO" id="GO:0009252">
    <property type="term" value="P:peptidoglycan biosynthetic process"/>
    <property type="evidence" value="ECO:0007669"/>
    <property type="project" value="UniProtKB-UniRule"/>
</dbReference>
<dbReference type="GO" id="GO:0008760">
    <property type="term" value="F:UDP-N-acetylglucosamine 1-carboxyvinyltransferase activity"/>
    <property type="evidence" value="ECO:0007669"/>
    <property type="project" value="UniProtKB-UniRule"/>
</dbReference>
<evidence type="ECO:0000313" key="15">
    <source>
        <dbReference type="Proteomes" id="UP000199518"/>
    </source>
</evidence>
<keyword evidence="5 12" id="KW-0808">Transferase</keyword>